<evidence type="ECO:0000256" key="3">
    <source>
        <dbReference type="ARBA" id="ARBA00012274"/>
    </source>
</evidence>
<evidence type="ECO:0000313" key="17">
    <source>
        <dbReference type="EMBL" id="SFS98720.1"/>
    </source>
</evidence>
<comment type="function">
    <text evidence="11">Catalyzes the reduction of ribonucleotides to deoxyribonucleotides. May function to provide a pool of deoxyribonucleotide precursors for DNA repair during oxygen limitation and/or for immediate growth after restoration of oxygen.</text>
</comment>
<reference evidence="16 19" key="2">
    <citation type="submission" date="2019-07" db="EMBL/GenBank/DDBJ databases">
        <title>Whole genome shotgun sequence of Halolactibacillus miurensis NBRC 100873.</title>
        <authorList>
            <person name="Hosoyama A."/>
            <person name="Uohara A."/>
            <person name="Ohji S."/>
            <person name="Ichikawa N."/>
        </authorList>
    </citation>
    <scope>NUCLEOTIDE SEQUENCE [LARGE SCALE GENOMIC DNA]</scope>
    <source>
        <strain evidence="16 19">NBRC 100873</strain>
    </source>
</reference>
<evidence type="ECO:0000259" key="14">
    <source>
        <dbReference type="Pfam" id="PF02867"/>
    </source>
</evidence>
<dbReference type="InterPro" id="IPR000788">
    <property type="entry name" value="RNR_lg_C"/>
</dbReference>
<dbReference type="OrthoDB" id="9762933at2"/>
<evidence type="ECO:0000256" key="13">
    <source>
        <dbReference type="ARBA" id="ARBA00047754"/>
    </source>
</evidence>
<dbReference type="InterPro" id="IPR050862">
    <property type="entry name" value="RdRp_reductase_class-2"/>
</dbReference>
<dbReference type="GO" id="GO:0000166">
    <property type="term" value="F:nucleotide binding"/>
    <property type="evidence" value="ECO:0007669"/>
    <property type="project" value="UniProtKB-KW"/>
</dbReference>
<sequence length="902" mass="100884">MSELLTEIYGELNKTPFQVLLQLDRYTVKEMDVSKLNIGDVVVAIYDESIPEYPQKDFGRVIEMDNQTVTFIGEVSNQTLTVPRRHVLIPLDYKWSDSVERYVLGAMSIEETYKHQDLDTFKDRMYDSLYKEKIVPGGRVQASMGIYEKYGKQFDLTAYNCYVLPNPKDSRKGIINGSLSEMTEIMSRGGGVGIALSTLRPRNARVYGVNGISSGSVSWGGLLSYATGLIEQGGSRKGALMLQLHISHPDIFDFITIKRESGKITNANLSVQITKEFMEAVENDADWHLIFPDTRHAAYDNDWADKYQDIHDWLEAGLPVEIYQTVKARELYDLIIESAHASAEPGVMVYDHMNDGYMPSTQQLIPLEGTGLYKLDPESLKKKHEATPWNNTYYYQKNVSSNPCGEQPLCGNGICNLIHINLAEFFKKETNDVDWDDLKQAVADAIRYADDVIDYTVYFREENERVQKEQRRIGMGTLGLHDLLIDLELRYGSDESIAFIDRLYAFIKNSAYEASAKLAEVRGRFPKYDEKILEARVPKSLDDDVKALIKKHGLRNSHLLTQAPTGTTGTKTGSEGYSRSTGVEPFFSIKWERESRLGKTIDYLGKAKDYLERTGEKVLPDYFVSAMCVEKDGTPKITPKNHVDVQAAIQKHNDSAISKTCNVPNHFTVEQTKELYSYGIEKGVVGLTIYRDGSRDTQVLRSVSDEEEQVEEVTASPAQAITFEDDDREFTSAKFYKRPTRLVGETIKSATPFGKMYVTVNRHPQTDLIEEVFLNLGKTGADISAIADGLAIALTGLLSPRIANLTQQEKVNWIIKKFNGIKGQSAVGFGKNQIESLPDALAKVLMQLGEDNEAAVDVPESMGKFSSGSVDICPSCGQSTFVKQDGCTTCLTDLGGCGYSKC</sequence>
<accession>A0A1I6UBB0</accession>
<dbReference type="Proteomes" id="UP000321773">
    <property type="component" value="Unassembled WGS sequence"/>
</dbReference>
<protein>
    <recommendedName>
        <fullName evidence="4">Vitamin B12-dependent ribonucleotide reductase</fullName>
        <ecNumber evidence="3">1.17.4.1</ecNumber>
    </recommendedName>
    <alternativeName>
        <fullName evidence="12">Ribonucleoside-diphosphate reductase NrdJ</fullName>
    </alternativeName>
</protein>
<evidence type="ECO:0000256" key="6">
    <source>
        <dbReference type="ARBA" id="ARBA00022634"/>
    </source>
</evidence>
<evidence type="ECO:0000256" key="2">
    <source>
        <dbReference type="ARBA" id="ARBA00007405"/>
    </source>
</evidence>
<dbReference type="Pfam" id="PF02867">
    <property type="entry name" value="Ribonuc_red_lgC"/>
    <property type="match status" value="1"/>
</dbReference>
<feature type="domain" description="Ribonucleotide reductase large subunit C-terminal" evidence="14">
    <location>
        <begin position="161"/>
        <end position="690"/>
    </location>
</feature>
<dbReference type="SUPFAM" id="SSF51998">
    <property type="entry name" value="PFL-like glycyl radical enzymes"/>
    <property type="match status" value="1"/>
</dbReference>
<comment type="catalytic activity">
    <reaction evidence="13">
        <text>a 2'-deoxyribonucleoside 5'-diphosphate + [thioredoxin]-disulfide + H2O = a ribonucleoside 5'-diphosphate + [thioredoxin]-dithiol</text>
        <dbReference type="Rhea" id="RHEA:23252"/>
        <dbReference type="Rhea" id="RHEA-COMP:10698"/>
        <dbReference type="Rhea" id="RHEA-COMP:10700"/>
        <dbReference type="ChEBI" id="CHEBI:15377"/>
        <dbReference type="ChEBI" id="CHEBI:29950"/>
        <dbReference type="ChEBI" id="CHEBI:50058"/>
        <dbReference type="ChEBI" id="CHEBI:57930"/>
        <dbReference type="ChEBI" id="CHEBI:73316"/>
        <dbReference type="EC" id="1.17.4.1"/>
    </reaction>
</comment>
<evidence type="ECO:0000256" key="11">
    <source>
        <dbReference type="ARBA" id="ARBA00025437"/>
    </source>
</evidence>
<name>A0A1I6UBB0_9BACI</name>
<proteinExistence type="inferred from homology"/>
<keyword evidence="9" id="KW-1015">Disulfide bond</keyword>
<keyword evidence="10" id="KW-0170">Cobalt</keyword>
<dbReference type="GO" id="GO:0004748">
    <property type="term" value="F:ribonucleoside-diphosphate reductase activity, thioredoxin disulfide as acceptor"/>
    <property type="evidence" value="ECO:0007669"/>
    <property type="project" value="UniProtKB-EC"/>
</dbReference>
<keyword evidence="19" id="KW-1185">Reference proteome</keyword>
<dbReference type="PRINTS" id="PR01183">
    <property type="entry name" value="RIBORDTASEM1"/>
</dbReference>
<evidence type="ECO:0000313" key="16">
    <source>
        <dbReference type="EMBL" id="GEM05540.1"/>
    </source>
</evidence>
<evidence type="ECO:0000256" key="1">
    <source>
        <dbReference type="ARBA" id="ARBA00001922"/>
    </source>
</evidence>
<dbReference type="CDD" id="cd02888">
    <property type="entry name" value="RNR_II_dimer"/>
    <property type="match status" value="1"/>
</dbReference>
<evidence type="ECO:0000256" key="5">
    <source>
        <dbReference type="ARBA" id="ARBA00022628"/>
    </source>
</evidence>
<dbReference type="STRING" id="306541.SAMN05421668_12419"/>
<dbReference type="EC" id="1.17.4.1" evidence="3"/>
<dbReference type="Pfam" id="PF12637">
    <property type="entry name" value="TSCPD"/>
    <property type="match status" value="1"/>
</dbReference>
<evidence type="ECO:0000313" key="18">
    <source>
        <dbReference type="Proteomes" id="UP000199139"/>
    </source>
</evidence>
<keyword evidence="7" id="KW-0547">Nucleotide-binding</keyword>
<dbReference type="GO" id="GO:0031419">
    <property type="term" value="F:cobalamin binding"/>
    <property type="evidence" value="ECO:0007669"/>
    <property type="project" value="UniProtKB-KW"/>
</dbReference>
<dbReference type="Gene3D" id="3.20.70.20">
    <property type="match status" value="1"/>
</dbReference>
<evidence type="ECO:0000256" key="12">
    <source>
        <dbReference type="ARBA" id="ARBA00033050"/>
    </source>
</evidence>
<keyword evidence="6" id="KW-0237">DNA synthesis</keyword>
<dbReference type="GO" id="GO:0071897">
    <property type="term" value="P:DNA biosynthetic process"/>
    <property type="evidence" value="ECO:0007669"/>
    <property type="project" value="UniProtKB-KW"/>
</dbReference>
<dbReference type="RefSeq" id="WP_089855140.1">
    <property type="nucleotide sequence ID" value="NZ_BJWJ01000038.1"/>
</dbReference>
<evidence type="ECO:0000313" key="19">
    <source>
        <dbReference type="Proteomes" id="UP000321773"/>
    </source>
</evidence>
<evidence type="ECO:0000256" key="7">
    <source>
        <dbReference type="ARBA" id="ARBA00022741"/>
    </source>
</evidence>
<dbReference type="PANTHER" id="PTHR43371:SF1">
    <property type="entry name" value="RIBONUCLEOSIDE-DIPHOSPHATE REDUCTASE"/>
    <property type="match status" value="1"/>
</dbReference>
<dbReference type="Proteomes" id="UP000199139">
    <property type="component" value="Unassembled WGS sequence"/>
</dbReference>
<dbReference type="EMBL" id="FPAI01000024">
    <property type="protein sequence ID" value="SFS98720.1"/>
    <property type="molecule type" value="Genomic_DNA"/>
</dbReference>
<gene>
    <name evidence="16" type="ORF">HMI01_25280</name>
    <name evidence="17" type="ORF">SAMN05421668_12419</name>
</gene>
<dbReference type="EMBL" id="BJWJ01000038">
    <property type="protein sequence ID" value="GEM05540.1"/>
    <property type="molecule type" value="Genomic_DNA"/>
</dbReference>
<evidence type="ECO:0000259" key="15">
    <source>
        <dbReference type="Pfam" id="PF12637"/>
    </source>
</evidence>
<evidence type="ECO:0000256" key="9">
    <source>
        <dbReference type="ARBA" id="ARBA00023157"/>
    </source>
</evidence>
<reference evidence="17 18" key="1">
    <citation type="submission" date="2016-10" db="EMBL/GenBank/DDBJ databases">
        <authorList>
            <person name="de Groot N.N."/>
        </authorList>
    </citation>
    <scope>NUCLEOTIDE SEQUENCE [LARGE SCALE GENOMIC DNA]</scope>
    <source>
        <strain evidence="17 18">DSM 17074</strain>
    </source>
</reference>
<comment type="similarity">
    <text evidence="2">Belongs to the ribonucleoside diphosphate reductase class-2 family.</text>
</comment>
<organism evidence="17 18">
    <name type="scientific">Halolactibacillus miurensis</name>
    <dbReference type="NCBI Taxonomy" id="306541"/>
    <lineage>
        <taxon>Bacteria</taxon>
        <taxon>Bacillati</taxon>
        <taxon>Bacillota</taxon>
        <taxon>Bacilli</taxon>
        <taxon>Bacillales</taxon>
        <taxon>Bacillaceae</taxon>
        <taxon>Halolactibacillus</taxon>
    </lineage>
</organism>
<dbReference type="AlphaFoldDB" id="A0A1I6UBB0"/>
<feature type="domain" description="TSCPD" evidence="15">
    <location>
        <begin position="736"/>
        <end position="847"/>
    </location>
</feature>
<dbReference type="InterPro" id="IPR013344">
    <property type="entry name" value="RNR_NrdJ/NrdZ"/>
</dbReference>
<dbReference type="InterPro" id="IPR024434">
    <property type="entry name" value="TSCPD_dom"/>
</dbReference>
<comment type="cofactor">
    <cofactor evidence="1">
        <name>adenosylcob(III)alamin</name>
        <dbReference type="ChEBI" id="CHEBI:18408"/>
    </cofactor>
</comment>
<evidence type="ECO:0000256" key="8">
    <source>
        <dbReference type="ARBA" id="ARBA00023002"/>
    </source>
</evidence>
<dbReference type="PANTHER" id="PTHR43371">
    <property type="entry name" value="VITAMIN B12-DEPENDENT RIBONUCLEOTIDE REDUCTASE"/>
    <property type="match status" value="1"/>
</dbReference>
<keyword evidence="5" id="KW-0846">Cobalamin</keyword>
<evidence type="ECO:0000256" key="4">
    <source>
        <dbReference type="ARBA" id="ARBA00014409"/>
    </source>
</evidence>
<keyword evidence="8" id="KW-0560">Oxidoreductase</keyword>
<evidence type="ECO:0000256" key="10">
    <source>
        <dbReference type="ARBA" id="ARBA00023285"/>
    </source>
</evidence>